<sequence length="147" mass="15711">MRIVVIDGQGGGMGKVIIEKIRKEFKEEIDILALGTNALATSAMLKAGANEGATGENAIVHNCKDIDCIIGSLSIIMANSMLGELTPKMAEVITTSKARKILIPLYRGNIDIIGLKTEPLPHLVDGVLLEIKKHLGGDKTCAKLTFM</sequence>
<evidence type="ECO:0000313" key="1">
    <source>
        <dbReference type="EMBL" id="EIW17597.1"/>
    </source>
</evidence>
<name>I9AXH5_9FIRM</name>
<keyword evidence="2" id="KW-1185">Reference proteome</keyword>
<dbReference type="InterPro" id="IPR024208">
    <property type="entry name" value="DUF3842"/>
</dbReference>
<organism evidence="1 2">
    <name type="scientific">Pelosinus fermentans B4</name>
    <dbReference type="NCBI Taxonomy" id="1149862"/>
    <lineage>
        <taxon>Bacteria</taxon>
        <taxon>Bacillati</taxon>
        <taxon>Bacillota</taxon>
        <taxon>Negativicutes</taxon>
        <taxon>Selenomonadales</taxon>
        <taxon>Sporomusaceae</taxon>
        <taxon>Pelosinus</taxon>
    </lineage>
</organism>
<dbReference type="OrthoDB" id="9797117at2"/>
<accession>I9AXH5</accession>
<proteinExistence type="predicted"/>
<reference evidence="1 2" key="1">
    <citation type="journal article" date="2012" name="J. Bacteriol.">
        <title>Draft Genome Sequences for Two Metal-Reducing Pelosinus fermentans Strains Isolated from a Cr(VI)-Contaminated Site and for Type Strain R7.</title>
        <authorList>
            <person name="Brown S.D."/>
            <person name="Podar M."/>
            <person name="Klingeman D.M."/>
            <person name="Johnson C.M."/>
            <person name="Yang Z.K."/>
            <person name="Utturkar S.M."/>
            <person name="Land M.L."/>
            <person name="Mosher J.J."/>
            <person name="Hurt R.A.Jr."/>
            <person name="Phelps T.J."/>
            <person name="Palumbo A.V."/>
            <person name="Arkin A.P."/>
            <person name="Hazen T.C."/>
            <person name="Elias D.A."/>
        </authorList>
    </citation>
    <scope>NUCLEOTIDE SEQUENCE [LARGE SCALE GENOMIC DNA]</scope>
    <source>
        <strain evidence="1 2">B4</strain>
    </source>
</reference>
<gene>
    <name evidence="1" type="ORF">FB4_4346</name>
</gene>
<comment type="caution">
    <text evidence="1">The sequence shown here is derived from an EMBL/GenBank/DDBJ whole genome shotgun (WGS) entry which is preliminary data.</text>
</comment>
<dbReference type="Proteomes" id="UP000004324">
    <property type="component" value="Unassembled WGS sequence"/>
</dbReference>
<protein>
    <recommendedName>
        <fullName evidence="3">DUF3842 family protein</fullName>
    </recommendedName>
</protein>
<evidence type="ECO:0000313" key="2">
    <source>
        <dbReference type="Proteomes" id="UP000004324"/>
    </source>
</evidence>
<dbReference type="AlphaFoldDB" id="I9AXH5"/>
<dbReference type="Pfam" id="PF12953">
    <property type="entry name" value="DUF3842"/>
    <property type="match status" value="1"/>
</dbReference>
<dbReference type="PATRIC" id="fig|1149862.3.peg.3315"/>
<dbReference type="EMBL" id="AKVJ01000030">
    <property type="protein sequence ID" value="EIW17597.1"/>
    <property type="molecule type" value="Genomic_DNA"/>
</dbReference>
<evidence type="ECO:0008006" key="3">
    <source>
        <dbReference type="Google" id="ProtNLM"/>
    </source>
</evidence>
<dbReference type="RefSeq" id="WP_007936141.1">
    <property type="nucleotide sequence ID" value="NZ_AKVJ01000030.1"/>
</dbReference>